<evidence type="ECO:0000313" key="1">
    <source>
        <dbReference type="EMBL" id="KAG9242138.1"/>
    </source>
</evidence>
<keyword evidence="2" id="KW-1185">Reference proteome</keyword>
<comment type="caution">
    <text evidence="1">The sequence shown here is derived from an EMBL/GenBank/DDBJ whole genome shotgun (WGS) entry which is preliminary data.</text>
</comment>
<gene>
    <name evidence="1" type="ORF">BJ878DRAFT_517043</name>
</gene>
<dbReference type="AlphaFoldDB" id="A0A9P7YY52"/>
<dbReference type="Proteomes" id="UP000887226">
    <property type="component" value="Unassembled WGS sequence"/>
</dbReference>
<dbReference type="OrthoDB" id="3433981at2759"/>
<evidence type="ECO:0000313" key="2">
    <source>
        <dbReference type="Proteomes" id="UP000887226"/>
    </source>
</evidence>
<name>A0A9P7YY52_9HELO</name>
<protein>
    <submittedName>
        <fullName evidence="1">Uncharacterized protein</fullName>
    </submittedName>
</protein>
<proteinExistence type="predicted"/>
<reference evidence="1" key="1">
    <citation type="journal article" date="2021" name="IMA Fungus">
        <title>Genomic characterization of three marine fungi, including Emericellopsis atlantica sp. nov. with signatures of a generalist lifestyle and marine biomass degradation.</title>
        <authorList>
            <person name="Hagestad O.C."/>
            <person name="Hou L."/>
            <person name="Andersen J.H."/>
            <person name="Hansen E.H."/>
            <person name="Altermark B."/>
            <person name="Li C."/>
            <person name="Kuhnert E."/>
            <person name="Cox R.J."/>
            <person name="Crous P.W."/>
            <person name="Spatafora J.W."/>
            <person name="Lail K."/>
            <person name="Amirebrahimi M."/>
            <person name="Lipzen A."/>
            <person name="Pangilinan J."/>
            <person name="Andreopoulos W."/>
            <person name="Hayes R.D."/>
            <person name="Ng V."/>
            <person name="Grigoriev I.V."/>
            <person name="Jackson S.A."/>
            <person name="Sutton T.D.S."/>
            <person name="Dobson A.D.W."/>
            <person name="Rama T."/>
        </authorList>
    </citation>
    <scope>NUCLEOTIDE SEQUENCE</scope>
    <source>
        <strain evidence="1">TRa3180A</strain>
    </source>
</reference>
<dbReference type="EMBL" id="MU254108">
    <property type="protein sequence ID" value="KAG9242138.1"/>
    <property type="molecule type" value="Genomic_DNA"/>
</dbReference>
<organism evidence="1 2">
    <name type="scientific">Calycina marina</name>
    <dbReference type="NCBI Taxonomy" id="1763456"/>
    <lineage>
        <taxon>Eukaryota</taxon>
        <taxon>Fungi</taxon>
        <taxon>Dikarya</taxon>
        <taxon>Ascomycota</taxon>
        <taxon>Pezizomycotina</taxon>
        <taxon>Leotiomycetes</taxon>
        <taxon>Helotiales</taxon>
        <taxon>Pezizellaceae</taxon>
        <taxon>Calycina</taxon>
    </lineage>
</organism>
<sequence length="453" mass="52112">MEGVEFKVSLKATKQFVPFEDRRYPQPLQQRIQQGEQFRRSGEELTRTLKNIEEEFTKEGNAHTASPDCETCVAKRKRIWQAYSSYYLGVEPGRWDADLPEYRKKITEMFAAPEKYNLEDIDTRSKAELREHLRKDLCATDPDIDSKCSHTYKMFRSQLAKKFAKNVPTEDILKWAAAFEQSAPEPLRSKETSRFLDLLHAANTPQDKAQAYRQYYCSPSTDETAQQKNMKGKYRNLFDSNTSPESVVAAWKAEALQLQLEHTTKLTEQLRALKLAQSAQERKQAAKQAVENQKLHNAVEKRTARCSMQECGSEVDLDAEDGVLECALCDWLASKPGVKGEKREHAYYCCETHVEDDFGDHDLYEHACSMDLNCIYDGRRTEADTRDGGICQDCLKTGFLSYFCSKECWDTNMSLHRDEFHHGRNIDNQSKELEMFEVVPGLIISPTSPLEAW</sequence>
<accession>A0A9P7YY52</accession>